<evidence type="ECO:0000313" key="3">
    <source>
        <dbReference type="Proteomes" id="UP000189513"/>
    </source>
</evidence>
<dbReference type="PANTHER" id="PTHR36169">
    <property type="entry name" value="ETHANOLAMINE UTILIZATION PROTEIN EUTQ"/>
    <property type="match status" value="1"/>
</dbReference>
<accession>A0A061AXA3</accession>
<dbReference type="OMA" id="THYAKAQ"/>
<dbReference type="EMBL" id="LK052888">
    <property type="protein sequence ID" value="CDR39346.1"/>
    <property type="molecule type" value="Genomic_DNA"/>
</dbReference>
<dbReference type="Pfam" id="PF06249">
    <property type="entry name" value="EutQ"/>
    <property type="match status" value="1"/>
</dbReference>
<reference evidence="3" key="2">
    <citation type="journal article" date="2017" name="Genome Announc.">
        <title>Genome sequences of Cyberlindnera fabianii 65, Pichia kudriavzevii 129, and Saccharomyces cerevisiae 131 isolated from fermented masau fruits in Zimbabwe.</title>
        <authorList>
            <person name="van Rijswijck I.M.H."/>
            <person name="Derks M.F.L."/>
            <person name="Abee T."/>
            <person name="de Ridder D."/>
            <person name="Smid E.J."/>
        </authorList>
    </citation>
    <scope>NUCLEOTIDE SEQUENCE [LARGE SCALE GENOMIC DNA]</scope>
    <source>
        <strain evidence="3">65</strain>
    </source>
</reference>
<evidence type="ECO:0000313" key="1">
    <source>
        <dbReference type="EMBL" id="CDR39346.1"/>
    </source>
</evidence>
<dbReference type="AlphaFoldDB" id="A0A061AXA3"/>
<reference evidence="2" key="3">
    <citation type="submission" date="2017-01" db="EMBL/GenBank/DDBJ databases">
        <authorList>
            <person name="Mah S.A."/>
            <person name="Swanson W.J."/>
            <person name="Moy G.W."/>
            <person name="Vacquier V.D."/>
        </authorList>
    </citation>
    <scope>NUCLEOTIDE SEQUENCE [LARGE SCALE GENOMIC DNA]</scope>
    <source>
        <strain evidence="2">65</strain>
    </source>
</reference>
<proteinExistence type="predicted"/>
<dbReference type="Gene3D" id="2.60.120.10">
    <property type="entry name" value="Jelly Rolls"/>
    <property type="match status" value="1"/>
</dbReference>
<dbReference type="Proteomes" id="UP000189513">
    <property type="component" value="Unassembled WGS sequence"/>
</dbReference>
<sequence>MVAIELIPRAKGYEVLPPKISPSSFLGDIVSVGEEKEEQITAGFFKVVPGEPLVYTYPYDEVKICLEVQGDFIISDSEGNELHPKAGDVIRLPKGCVATFSVVGDEDAYSYNFYCGKKYFGQL</sequence>
<protein>
    <submittedName>
        <fullName evidence="1">CYFA0S03e02344g1_1</fullName>
    </submittedName>
</protein>
<dbReference type="OrthoDB" id="4985585at2759"/>
<dbReference type="InterPro" id="IPR010424">
    <property type="entry name" value="EutQ"/>
</dbReference>
<dbReference type="SUPFAM" id="SSF51182">
    <property type="entry name" value="RmlC-like cupins"/>
    <property type="match status" value="1"/>
</dbReference>
<name>A0A061AXA3_CYBFA</name>
<dbReference type="InterPro" id="IPR011051">
    <property type="entry name" value="RmlC_Cupin_sf"/>
</dbReference>
<reference evidence="1" key="1">
    <citation type="journal article" date="2014" name="Genome Announc.">
        <title>Genome sequence of the yeast Cyberlindnera fabianii (Hansenula fabianii).</title>
        <authorList>
            <person name="Freel K.C."/>
            <person name="Sarilar V."/>
            <person name="Neuveglise C."/>
            <person name="Devillers H."/>
            <person name="Friedrich A."/>
            <person name="Schacherer J."/>
        </authorList>
    </citation>
    <scope>NUCLEOTIDE SEQUENCE</scope>
    <source>
        <strain evidence="1">YJS4271</strain>
    </source>
</reference>
<dbReference type="PANTHER" id="PTHR36169:SF1">
    <property type="entry name" value="ACETATE KINASE EUTQ"/>
    <property type="match status" value="1"/>
</dbReference>
<dbReference type="InterPro" id="IPR014710">
    <property type="entry name" value="RmlC-like_jellyroll"/>
</dbReference>
<gene>
    <name evidence="2" type="ORF">BON22_4511</name>
    <name evidence="1" type="ORF">CYFA0S_03e02344g</name>
</gene>
<organism evidence="1">
    <name type="scientific">Cyberlindnera fabianii</name>
    <name type="common">Yeast</name>
    <name type="synonym">Hansenula fabianii</name>
    <dbReference type="NCBI Taxonomy" id="36022"/>
    <lineage>
        <taxon>Eukaryota</taxon>
        <taxon>Fungi</taxon>
        <taxon>Dikarya</taxon>
        <taxon>Ascomycota</taxon>
        <taxon>Saccharomycotina</taxon>
        <taxon>Saccharomycetes</taxon>
        <taxon>Phaffomycetales</taxon>
        <taxon>Phaffomycetaceae</taxon>
        <taxon>Cyberlindnera</taxon>
    </lineage>
</organism>
<dbReference type="VEuPathDB" id="FungiDB:BON22_4511"/>
<keyword evidence="3" id="KW-1185">Reference proteome</keyword>
<dbReference type="EMBL" id="MPUK01000010">
    <property type="protein sequence ID" value="ONH65644.1"/>
    <property type="molecule type" value="Genomic_DNA"/>
</dbReference>
<evidence type="ECO:0000313" key="2">
    <source>
        <dbReference type="EMBL" id="ONH65644.1"/>
    </source>
</evidence>